<dbReference type="Proteomes" id="UP000317715">
    <property type="component" value="Unassembled WGS sequence"/>
</dbReference>
<accession>A0A4Y3NG74</accession>
<keyword evidence="3" id="KW-1185">Reference proteome</keyword>
<name>A0A4Y3NG74_PAEAU</name>
<feature type="signal peptide" evidence="1">
    <location>
        <begin position="1"/>
        <end position="30"/>
    </location>
</feature>
<protein>
    <recommendedName>
        <fullName evidence="4">Secreted protein</fullName>
    </recommendedName>
</protein>
<gene>
    <name evidence="2" type="ORF">AAU01_37690</name>
</gene>
<organism evidence="2 3">
    <name type="scientific">Paenarthrobacter aurescens</name>
    <name type="common">Arthrobacter aurescens</name>
    <dbReference type="NCBI Taxonomy" id="43663"/>
    <lineage>
        <taxon>Bacteria</taxon>
        <taxon>Bacillati</taxon>
        <taxon>Actinomycetota</taxon>
        <taxon>Actinomycetes</taxon>
        <taxon>Micrococcales</taxon>
        <taxon>Micrococcaceae</taxon>
        <taxon>Paenarthrobacter</taxon>
    </lineage>
</organism>
<feature type="chain" id="PRO_5021373482" description="Secreted protein" evidence="1">
    <location>
        <begin position="31"/>
        <end position="124"/>
    </location>
</feature>
<evidence type="ECO:0008006" key="4">
    <source>
        <dbReference type="Google" id="ProtNLM"/>
    </source>
</evidence>
<dbReference type="EMBL" id="BJMD01000032">
    <property type="protein sequence ID" value="GEB21014.1"/>
    <property type="molecule type" value="Genomic_DNA"/>
</dbReference>
<dbReference type="GeneID" id="97299445"/>
<dbReference type="RefSeq" id="WP_141286284.1">
    <property type="nucleotide sequence ID" value="NZ_BAAAWK010000001.1"/>
</dbReference>
<evidence type="ECO:0000256" key="1">
    <source>
        <dbReference type="SAM" id="SignalP"/>
    </source>
</evidence>
<dbReference type="AlphaFoldDB" id="A0A4Y3NG74"/>
<evidence type="ECO:0000313" key="2">
    <source>
        <dbReference type="EMBL" id="GEB21014.1"/>
    </source>
</evidence>
<evidence type="ECO:0000313" key="3">
    <source>
        <dbReference type="Proteomes" id="UP000317715"/>
    </source>
</evidence>
<sequence>MSRIRTKLATSIAAAAIIGMSLVGAPAANAETIGDGTTAPTHDSGTAVIPLCNPFSVIKWLTVNFTDHGRDIANYEFTLQTPLEVVQYAGADALFHIPMTLFSLGGFTSPTTYCTVGYEPTTGI</sequence>
<dbReference type="OrthoDB" id="5149183at2"/>
<keyword evidence="1" id="KW-0732">Signal</keyword>
<comment type="caution">
    <text evidence="2">The sequence shown here is derived from an EMBL/GenBank/DDBJ whole genome shotgun (WGS) entry which is preliminary data.</text>
</comment>
<reference evidence="2 3" key="1">
    <citation type="submission" date="2019-06" db="EMBL/GenBank/DDBJ databases">
        <title>Whole genome shotgun sequence of Paenarthrobacter aurescens NBRC 12136.</title>
        <authorList>
            <person name="Hosoyama A."/>
            <person name="Uohara A."/>
            <person name="Ohji S."/>
            <person name="Ichikawa N."/>
        </authorList>
    </citation>
    <scope>NUCLEOTIDE SEQUENCE [LARGE SCALE GENOMIC DNA]</scope>
    <source>
        <strain evidence="2 3">NBRC 12136</strain>
    </source>
</reference>
<proteinExistence type="predicted"/>